<dbReference type="InterPro" id="IPR002575">
    <property type="entry name" value="Aminoglycoside_PTrfase"/>
</dbReference>
<reference evidence="3" key="1">
    <citation type="submission" date="2018-09" db="EMBL/GenBank/DDBJ databases">
        <authorList>
            <person name="Zhu H."/>
        </authorList>
    </citation>
    <scope>NUCLEOTIDE SEQUENCE [LARGE SCALE GENOMIC DNA]</scope>
    <source>
        <strain evidence="3">K1W22B-1</strain>
    </source>
</reference>
<dbReference type="AlphaFoldDB" id="A0A3A5H9A1"/>
<evidence type="ECO:0000313" key="3">
    <source>
        <dbReference type="Proteomes" id="UP000276542"/>
    </source>
</evidence>
<feature type="domain" description="Aminoglycoside phosphotransferase" evidence="1">
    <location>
        <begin position="76"/>
        <end position="251"/>
    </location>
</feature>
<dbReference type="Pfam" id="PF01636">
    <property type="entry name" value="APH"/>
    <property type="match status" value="1"/>
</dbReference>
<accession>A0A3A5H9A1</accession>
<dbReference type="Proteomes" id="UP000276542">
    <property type="component" value="Unassembled WGS sequence"/>
</dbReference>
<gene>
    <name evidence="2" type="ORF">D4739_12560</name>
</gene>
<dbReference type="RefSeq" id="WP_120060932.1">
    <property type="nucleotide sequence ID" value="NZ_QYRP01000002.1"/>
</dbReference>
<keyword evidence="3" id="KW-1185">Reference proteome</keyword>
<proteinExistence type="predicted"/>
<dbReference type="EMBL" id="QYRP01000002">
    <property type="protein sequence ID" value="RJS46962.1"/>
    <property type="molecule type" value="Genomic_DNA"/>
</dbReference>
<evidence type="ECO:0000313" key="2">
    <source>
        <dbReference type="EMBL" id="RJS46962.1"/>
    </source>
</evidence>
<organism evidence="2 3">
    <name type="scientific">Nocardioides cavernaquae</name>
    <dbReference type="NCBI Taxonomy" id="2321396"/>
    <lineage>
        <taxon>Bacteria</taxon>
        <taxon>Bacillati</taxon>
        <taxon>Actinomycetota</taxon>
        <taxon>Actinomycetes</taxon>
        <taxon>Propionibacteriales</taxon>
        <taxon>Nocardioidaceae</taxon>
        <taxon>Nocardioides</taxon>
    </lineage>
</organism>
<name>A0A3A5H9A1_9ACTN</name>
<dbReference type="OrthoDB" id="2570531at2"/>
<dbReference type="Gene3D" id="3.90.1200.10">
    <property type="match status" value="1"/>
</dbReference>
<protein>
    <recommendedName>
        <fullName evidence="1">Aminoglycoside phosphotransferase domain-containing protein</fullName>
    </recommendedName>
</protein>
<comment type="caution">
    <text evidence="2">The sequence shown here is derived from an EMBL/GenBank/DDBJ whole genome shotgun (WGS) entry which is preliminary data.</text>
</comment>
<evidence type="ECO:0000259" key="1">
    <source>
        <dbReference type="Pfam" id="PF01636"/>
    </source>
</evidence>
<sequence>MTPLPSVRTPDHPTARRITWPFLPADLRLEIGRRCGSPVVSAQACDVGFTPGFASVLTCEDGSRHFVKAASTKAQRGSSVSYRAEIDVLRRLHPSLPVPSLEWFIDDDWVVLSTTYVDGTLPRLPWSAADLTACLDALEHAAVLLTPVPVKATRVSAEFAAWPGYWEAVPHRGDLDHHAEASALAARFGEACAGETLVHTDIRADNLLVDTAGQAWIIDWTWPVEGADWLDTVTLLALARGDTDGSFDADALLAERRLTRGVPADDVDTWLALLAGYFLKSALDPVPVSAPHLRRYQQQVGDVLWDWLAARRGWS</sequence>
<dbReference type="InterPro" id="IPR011009">
    <property type="entry name" value="Kinase-like_dom_sf"/>
</dbReference>
<dbReference type="SUPFAM" id="SSF56112">
    <property type="entry name" value="Protein kinase-like (PK-like)"/>
    <property type="match status" value="1"/>
</dbReference>